<dbReference type="EMBL" id="JBJKBG010000008">
    <property type="protein sequence ID" value="KAL3726100.1"/>
    <property type="molecule type" value="Genomic_DNA"/>
</dbReference>
<reference evidence="1 2" key="1">
    <citation type="submission" date="2024-11" db="EMBL/GenBank/DDBJ databases">
        <title>Chromosome-level genome assembly of Eucalyptus globulus Labill. provides insights into its genome evolution.</title>
        <authorList>
            <person name="Li X."/>
        </authorList>
    </citation>
    <scope>NUCLEOTIDE SEQUENCE [LARGE SCALE GENOMIC DNA]</scope>
    <source>
        <strain evidence="1">CL2024</strain>
        <tissue evidence="1">Fresh tender leaves</tissue>
    </source>
</reference>
<dbReference type="SUPFAM" id="SSF53756">
    <property type="entry name" value="UDP-Glycosyltransferase/glycogen phosphorylase"/>
    <property type="match status" value="1"/>
</dbReference>
<dbReference type="AlphaFoldDB" id="A0ABD3JFQ2"/>
<gene>
    <name evidence="1" type="ORF">ACJRO7_031055</name>
</gene>
<name>A0ABD3JFQ2_EUCGL</name>
<organism evidence="1 2">
    <name type="scientific">Eucalyptus globulus</name>
    <name type="common">Tasmanian blue gum</name>
    <dbReference type="NCBI Taxonomy" id="34317"/>
    <lineage>
        <taxon>Eukaryota</taxon>
        <taxon>Viridiplantae</taxon>
        <taxon>Streptophyta</taxon>
        <taxon>Embryophyta</taxon>
        <taxon>Tracheophyta</taxon>
        <taxon>Spermatophyta</taxon>
        <taxon>Magnoliopsida</taxon>
        <taxon>eudicotyledons</taxon>
        <taxon>Gunneridae</taxon>
        <taxon>Pentapetalae</taxon>
        <taxon>rosids</taxon>
        <taxon>malvids</taxon>
        <taxon>Myrtales</taxon>
        <taxon>Myrtaceae</taxon>
        <taxon>Myrtoideae</taxon>
        <taxon>Eucalypteae</taxon>
        <taxon>Eucalyptus</taxon>
    </lineage>
</organism>
<dbReference type="PANTHER" id="PTHR48045">
    <property type="entry name" value="UDP-GLYCOSYLTRANSFERASE 72B1"/>
    <property type="match status" value="1"/>
</dbReference>
<protein>
    <submittedName>
        <fullName evidence="1">Uncharacterized protein</fullName>
    </submittedName>
</protein>
<comment type="caution">
    <text evidence="1">The sequence shown here is derived from an EMBL/GenBank/DDBJ whole genome shotgun (WGS) entry which is preliminary data.</text>
</comment>
<evidence type="ECO:0000313" key="1">
    <source>
        <dbReference type="EMBL" id="KAL3726100.1"/>
    </source>
</evidence>
<evidence type="ECO:0000313" key="2">
    <source>
        <dbReference type="Proteomes" id="UP001634007"/>
    </source>
</evidence>
<proteinExistence type="predicted"/>
<keyword evidence="2" id="KW-1185">Reference proteome</keyword>
<dbReference type="Proteomes" id="UP001634007">
    <property type="component" value="Unassembled WGS sequence"/>
</dbReference>
<sequence>MVRISKSAELTDGFIGNTSCDLEPPALAFARRILPIVPLLVNHRLDSSAGYFWPEDSDYLIWLDQQASKSVIYVAFGSFTVFEQTQFQELALGLELSKRPFLWVVRPDSTEEKDDAYLKGFKERILVQRN</sequence>
<dbReference type="Gene3D" id="3.40.50.2000">
    <property type="entry name" value="Glycogen Phosphorylase B"/>
    <property type="match status" value="2"/>
</dbReference>
<dbReference type="PANTHER" id="PTHR48045:SF21">
    <property type="entry name" value="UDP-GLYCOSYLTRANSFERASE 83A1"/>
    <property type="match status" value="1"/>
</dbReference>
<accession>A0ABD3JFQ2</accession>